<evidence type="ECO:0000313" key="3">
    <source>
        <dbReference type="EMBL" id="MFO7193229.1"/>
    </source>
</evidence>
<keyword evidence="1" id="KW-0812">Transmembrane</keyword>
<dbReference type="EMBL" id="QGUI02000181">
    <property type="protein sequence ID" value="MFO7193229.1"/>
    <property type="molecule type" value="Genomic_DNA"/>
</dbReference>
<accession>A0ABD6FH89</accession>
<sequence>MNEPEARARVRADEEALRRSRKTITLGEAAREFWRHPSPWMICTSLAAAVVARLAVGEWTWNDALVPAIMLAVFPFFEWVVHVVILHWKPRKLGPIRLDSLLARKHREHHADPRDIPLVFIPWQALIWLLIGTVVIGLVAFPRTGTGLTFVVGVFALGLGYEWTHYLIHSDYKPRGRIYRAVWRNHRRHHYKNEHYWFTVTTSGTADRILGTYPDPATVPTSPTAKNLHGTP</sequence>
<evidence type="ECO:0000256" key="1">
    <source>
        <dbReference type="SAM" id="Phobius"/>
    </source>
</evidence>
<feature type="transmembrane region" description="Helical" evidence="1">
    <location>
        <begin position="147"/>
        <end position="168"/>
    </location>
</feature>
<name>A0ABD6FH89_9PSEU</name>
<comment type="caution">
    <text evidence="3">The sequence shown here is derived from an EMBL/GenBank/DDBJ whole genome shotgun (WGS) entry which is preliminary data.</text>
</comment>
<evidence type="ECO:0000313" key="4">
    <source>
        <dbReference type="Proteomes" id="UP000249324"/>
    </source>
</evidence>
<proteinExistence type="predicted"/>
<reference evidence="3 4" key="1">
    <citation type="journal article" date="2021" name="BMC Genomics">
        <title>Genome-resolved metagenome and metatranscriptome analyses of thermophilic composting reveal key bacterial players and their metabolic interactions.</title>
        <authorList>
            <person name="Braga L.P.P."/>
            <person name="Pereira R.V."/>
            <person name="Martins L.F."/>
            <person name="Moura L.M.S."/>
            <person name="Sanchez F.B."/>
            <person name="Patane J.S.L."/>
            <person name="da Silva A.M."/>
            <person name="Setubal J.C."/>
        </authorList>
    </citation>
    <scope>NUCLEOTIDE SEQUENCE [LARGE SCALE GENOMIC DNA]</scope>
    <source>
        <strain evidence="3">ZC4RG45</strain>
    </source>
</reference>
<feature type="domain" description="Fatty acid hydroxylase" evidence="2">
    <location>
        <begin position="69"/>
        <end position="212"/>
    </location>
</feature>
<feature type="transmembrane region" description="Helical" evidence="1">
    <location>
        <begin position="116"/>
        <end position="141"/>
    </location>
</feature>
<dbReference type="Pfam" id="PF04116">
    <property type="entry name" value="FA_hydroxylase"/>
    <property type="match status" value="1"/>
</dbReference>
<protein>
    <submittedName>
        <fullName evidence="3">Sterol desaturase family protein</fullName>
    </submittedName>
</protein>
<feature type="transmembrane region" description="Helical" evidence="1">
    <location>
        <begin position="39"/>
        <end position="56"/>
    </location>
</feature>
<dbReference type="Proteomes" id="UP000249324">
    <property type="component" value="Unassembled WGS sequence"/>
</dbReference>
<dbReference type="InterPro" id="IPR006694">
    <property type="entry name" value="Fatty_acid_hydroxylase"/>
</dbReference>
<organism evidence="3 4">
    <name type="scientific">Thermocrispum agreste</name>
    <dbReference type="NCBI Taxonomy" id="37925"/>
    <lineage>
        <taxon>Bacteria</taxon>
        <taxon>Bacillati</taxon>
        <taxon>Actinomycetota</taxon>
        <taxon>Actinomycetes</taxon>
        <taxon>Pseudonocardiales</taxon>
        <taxon>Pseudonocardiaceae</taxon>
        <taxon>Thermocrispum</taxon>
    </lineage>
</organism>
<keyword evidence="1" id="KW-0472">Membrane</keyword>
<feature type="transmembrane region" description="Helical" evidence="1">
    <location>
        <begin position="68"/>
        <end position="88"/>
    </location>
</feature>
<gene>
    <name evidence="3" type="ORF">DIU77_013385</name>
</gene>
<evidence type="ECO:0000259" key="2">
    <source>
        <dbReference type="Pfam" id="PF04116"/>
    </source>
</evidence>
<keyword evidence="1" id="KW-1133">Transmembrane helix</keyword>
<dbReference type="AlphaFoldDB" id="A0ABD6FH89"/>